<dbReference type="InParanoid" id="A7EEY9"/>
<name>A7EEY9_SCLS1</name>
<dbReference type="AlphaFoldDB" id="A7EEY9"/>
<evidence type="ECO:0000313" key="1">
    <source>
        <dbReference type="EMBL" id="EDO01405.1"/>
    </source>
</evidence>
<proteinExistence type="predicted"/>
<keyword evidence="2" id="KW-1185">Reference proteome</keyword>
<dbReference type="GeneID" id="5491578"/>
<dbReference type="EMBL" id="CH476624">
    <property type="protein sequence ID" value="EDO01405.1"/>
    <property type="molecule type" value="Genomic_DNA"/>
</dbReference>
<dbReference type="HOGENOM" id="CLU_1090553_0_0_1"/>
<sequence length="255" mass="28333">MPLRRTGSLKHDDSILSMEVIQAFWTITVTKKSMYGYHEVSIWLVQSVLKSQDDVSSSSGKYYSIKVAGSHWLGYLTAQLENQFNLMLFLVSSNPTPSHSSSAKDEILGLSQVKLQEMLTKIIEENDSIRHECGKKASVKLRHVIPYHTSIEIELDENAMESHLGLIDVAASKVLISRFAICEFNTCGKMFDVSSNSGRLFNSLLKAASNQRMVLGITFKNMHTMKGLCGHAAKQIPMTGLQNDAEQITLSSKSS</sequence>
<dbReference type="KEGG" id="ssl:SS1G_03880"/>
<accession>A7EEY9</accession>
<reference evidence="2" key="1">
    <citation type="journal article" date="2011" name="PLoS Genet.">
        <title>Genomic analysis of the necrotrophic fungal pathogens Sclerotinia sclerotiorum and Botrytis cinerea.</title>
        <authorList>
            <person name="Amselem J."/>
            <person name="Cuomo C.A."/>
            <person name="van Kan J.A."/>
            <person name="Viaud M."/>
            <person name="Benito E.P."/>
            <person name="Couloux A."/>
            <person name="Coutinho P.M."/>
            <person name="de Vries R.P."/>
            <person name="Dyer P.S."/>
            <person name="Fillinger S."/>
            <person name="Fournier E."/>
            <person name="Gout L."/>
            <person name="Hahn M."/>
            <person name="Kohn L."/>
            <person name="Lapalu N."/>
            <person name="Plummer K.M."/>
            <person name="Pradier J.M."/>
            <person name="Quevillon E."/>
            <person name="Sharon A."/>
            <person name="Simon A."/>
            <person name="ten Have A."/>
            <person name="Tudzynski B."/>
            <person name="Tudzynski P."/>
            <person name="Wincker P."/>
            <person name="Andrew M."/>
            <person name="Anthouard V."/>
            <person name="Beever R.E."/>
            <person name="Beffa R."/>
            <person name="Benoit I."/>
            <person name="Bouzid O."/>
            <person name="Brault B."/>
            <person name="Chen Z."/>
            <person name="Choquer M."/>
            <person name="Collemare J."/>
            <person name="Cotton P."/>
            <person name="Danchin E.G."/>
            <person name="Da Silva C."/>
            <person name="Gautier A."/>
            <person name="Giraud C."/>
            <person name="Giraud T."/>
            <person name="Gonzalez C."/>
            <person name="Grossetete S."/>
            <person name="Guldener U."/>
            <person name="Henrissat B."/>
            <person name="Howlett B.J."/>
            <person name="Kodira C."/>
            <person name="Kretschmer M."/>
            <person name="Lappartient A."/>
            <person name="Leroch M."/>
            <person name="Levis C."/>
            <person name="Mauceli E."/>
            <person name="Neuveglise C."/>
            <person name="Oeser B."/>
            <person name="Pearson M."/>
            <person name="Poulain J."/>
            <person name="Poussereau N."/>
            <person name="Quesneville H."/>
            <person name="Rascle C."/>
            <person name="Schumacher J."/>
            <person name="Segurens B."/>
            <person name="Sexton A."/>
            <person name="Silva E."/>
            <person name="Sirven C."/>
            <person name="Soanes D.M."/>
            <person name="Talbot N.J."/>
            <person name="Templeton M."/>
            <person name="Yandava C."/>
            <person name="Yarden O."/>
            <person name="Zeng Q."/>
            <person name="Rollins J.A."/>
            <person name="Lebrun M.H."/>
            <person name="Dickman M."/>
        </authorList>
    </citation>
    <scope>NUCLEOTIDE SEQUENCE [LARGE SCALE GENOMIC DNA]</scope>
    <source>
        <strain evidence="2">ATCC 18683 / 1980 / Ss-1</strain>
    </source>
</reference>
<evidence type="ECO:0000313" key="2">
    <source>
        <dbReference type="Proteomes" id="UP000001312"/>
    </source>
</evidence>
<dbReference type="RefSeq" id="XP_001595790.1">
    <property type="nucleotide sequence ID" value="XM_001595740.1"/>
</dbReference>
<dbReference type="Proteomes" id="UP000001312">
    <property type="component" value="Unassembled WGS sequence"/>
</dbReference>
<gene>
    <name evidence="1" type="ORF">SS1G_03880</name>
</gene>
<organism evidence="1 2">
    <name type="scientific">Sclerotinia sclerotiorum (strain ATCC 18683 / 1980 / Ss-1)</name>
    <name type="common">White mold</name>
    <name type="synonym">Whetzelinia sclerotiorum</name>
    <dbReference type="NCBI Taxonomy" id="665079"/>
    <lineage>
        <taxon>Eukaryota</taxon>
        <taxon>Fungi</taxon>
        <taxon>Dikarya</taxon>
        <taxon>Ascomycota</taxon>
        <taxon>Pezizomycotina</taxon>
        <taxon>Leotiomycetes</taxon>
        <taxon>Helotiales</taxon>
        <taxon>Sclerotiniaceae</taxon>
        <taxon>Sclerotinia</taxon>
    </lineage>
</organism>
<protein>
    <submittedName>
        <fullName evidence="1">Uncharacterized protein</fullName>
    </submittedName>
</protein>